<dbReference type="AlphaFoldDB" id="A0A6J8CGC2"/>
<name>A0A6J8CGC2_MYTCO</name>
<keyword evidence="2" id="KW-1185">Reference proteome</keyword>
<reference evidence="1 2" key="1">
    <citation type="submission" date="2020-06" db="EMBL/GenBank/DDBJ databases">
        <authorList>
            <person name="Li R."/>
            <person name="Bekaert M."/>
        </authorList>
    </citation>
    <scope>NUCLEOTIDE SEQUENCE [LARGE SCALE GENOMIC DNA]</scope>
    <source>
        <strain evidence="2">wild</strain>
    </source>
</reference>
<dbReference type="OrthoDB" id="425681at2759"/>
<proteinExistence type="predicted"/>
<accession>A0A6J8CGC2</accession>
<dbReference type="EMBL" id="CACVKT020005534">
    <property type="protein sequence ID" value="CAC5395513.1"/>
    <property type="molecule type" value="Genomic_DNA"/>
</dbReference>
<dbReference type="Proteomes" id="UP000507470">
    <property type="component" value="Unassembled WGS sequence"/>
</dbReference>
<gene>
    <name evidence="1" type="ORF">MCOR_30179</name>
</gene>
<organism evidence="1 2">
    <name type="scientific">Mytilus coruscus</name>
    <name type="common">Sea mussel</name>
    <dbReference type="NCBI Taxonomy" id="42192"/>
    <lineage>
        <taxon>Eukaryota</taxon>
        <taxon>Metazoa</taxon>
        <taxon>Spiralia</taxon>
        <taxon>Lophotrochozoa</taxon>
        <taxon>Mollusca</taxon>
        <taxon>Bivalvia</taxon>
        <taxon>Autobranchia</taxon>
        <taxon>Pteriomorphia</taxon>
        <taxon>Mytilida</taxon>
        <taxon>Mytiloidea</taxon>
        <taxon>Mytilidae</taxon>
        <taxon>Mytilinae</taxon>
        <taxon>Mytilus</taxon>
    </lineage>
</organism>
<evidence type="ECO:0000313" key="1">
    <source>
        <dbReference type="EMBL" id="CAC5395513.1"/>
    </source>
</evidence>
<protein>
    <submittedName>
        <fullName evidence="1">Uncharacterized protein</fullName>
    </submittedName>
</protein>
<evidence type="ECO:0000313" key="2">
    <source>
        <dbReference type="Proteomes" id="UP000507470"/>
    </source>
</evidence>
<sequence>MHFDSYRLYKKAKSEFRHVQQSANEQYLQKCYDDLNETAECDVRLFWKQIKRFKGCSSKIYPEIVYENKVYSSPESVANCFAGYFHELYQPKDNDNLDNELKCSVESVYKDIIKTSGVEGEYLPGGLITEQEVSKLIGHLKYRKAAGHDRVQNEHLRRGDYITCYCRPKPAESGQFFHTIPPTEYTIPQPVRTSCAIPC</sequence>